<evidence type="ECO:0000256" key="9">
    <source>
        <dbReference type="ARBA" id="ARBA00023098"/>
    </source>
</evidence>
<feature type="transmembrane region" description="Helical" evidence="13">
    <location>
        <begin position="299"/>
        <end position="319"/>
    </location>
</feature>
<proteinExistence type="inferred from homology"/>
<feature type="transmembrane region" description="Helical" evidence="13">
    <location>
        <begin position="269"/>
        <end position="287"/>
    </location>
</feature>
<dbReference type="PRINTS" id="PR00075">
    <property type="entry name" value="FACDDSATRASE"/>
</dbReference>
<feature type="transmembrane region" description="Helical" evidence="13">
    <location>
        <begin position="119"/>
        <end position="142"/>
    </location>
</feature>
<comment type="subcellular location">
    <subcellularLocation>
        <location evidence="1">Membrane</location>
        <topology evidence="1">Multi-pass membrane protein</topology>
    </subcellularLocation>
</comment>
<dbReference type="GO" id="GO:0006636">
    <property type="term" value="P:unsaturated fatty acid biosynthetic process"/>
    <property type="evidence" value="ECO:0007669"/>
    <property type="project" value="TreeGrafter"/>
</dbReference>
<evidence type="ECO:0000256" key="2">
    <source>
        <dbReference type="ARBA" id="ARBA00009295"/>
    </source>
</evidence>
<evidence type="ECO:0000256" key="13">
    <source>
        <dbReference type="SAM" id="Phobius"/>
    </source>
</evidence>
<keyword evidence="5" id="KW-0276">Fatty acid metabolism</keyword>
<dbReference type="EMBL" id="OE003696">
    <property type="protein sequence ID" value="CAD7460433.1"/>
    <property type="molecule type" value="Genomic_DNA"/>
</dbReference>
<keyword evidence="11 12" id="KW-0275">Fatty acid biosynthesis</keyword>
<dbReference type="AlphaFoldDB" id="A0A7R9IL66"/>
<feature type="transmembrane region" description="Helical" evidence="13">
    <location>
        <begin position="148"/>
        <end position="171"/>
    </location>
</feature>
<evidence type="ECO:0000256" key="6">
    <source>
        <dbReference type="ARBA" id="ARBA00022989"/>
    </source>
</evidence>
<evidence type="ECO:0000313" key="15">
    <source>
        <dbReference type="EMBL" id="CAD7460433.1"/>
    </source>
</evidence>
<keyword evidence="8" id="KW-0408">Iron</keyword>
<evidence type="ECO:0000259" key="14">
    <source>
        <dbReference type="Pfam" id="PF00487"/>
    </source>
</evidence>
<name>A0A7R9IL66_9NEOP</name>
<evidence type="ECO:0000256" key="10">
    <source>
        <dbReference type="ARBA" id="ARBA00023136"/>
    </source>
</evidence>
<reference evidence="15" key="1">
    <citation type="submission" date="2020-11" db="EMBL/GenBank/DDBJ databases">
        <authorList>
            <person name="Tran Van P."/>
        </authorList>
    </citation>
    <scope>NUCLEOTIDE SEQUENCE</scope>
</reference>
<feature type="domain" description="Fatty acid desaturase" evidence="14">
    <location>
        <begin position="150"/>
        <end position="353"/>
    </location>
</feature>
<dbReference type="PANTHER" id="PTHR11351:SF21">
    <property type="entry name" value="GH07782P"/>
    <property type="match status" value="1"/>
</dbReference>
<evidence type="ECO:0000256" key="3">
    <source>
        <dbReference type="ARBA" id="ARBA00022516"/>
    </source>
</evidence>
<dbReference type="Pfam" id="PF00487">
    <property type="entry name" value="FA_desaturase"/>
    <property type="match status" value="1"/>
</dbReference>
<accession>A0A7R9IL66</accession>
<evidence type="ECO:0000256" key="11">
    <source>
        <dbReference type="ARBA" id="ARBA00023160"/>
    </source>
</evidence>
<evidence type="ECO:0000256" key="5">
    <source>
        <dbReference type="ARBA" id="ARBA00022832"/>
    </source>
</evidence>
<protein>
    <recommendedName>
        <fullName evidence="14">Fatty acid desaturase domain-containing protein</fullName>
    </recommendedName>
</protein>
<keyword evidence="3 12" id="KW-0444">Lipid biosynthesis</keyword>
<dbReference type="PANTHER" id="PTHR11351">
    <property type="entry name" value="ACYL-COA DESATURASE"/>
    <property type="match status" value="1"/>
</dbReference>
<keyword evidence="7 12" id="KW-0560">Oxidoreductase</keyword>
<evidence type="ECO:0000256" key="1">
    <source>
        <dbReference type="ARBA" id="ARBA00004141"/>
    </source>
</evidence>
<gene>
    <name evidence="15" type="ORF">TTEB3V08_LOCUS8363</name>
</gene>
<dbReference type="GO" id="GO:0004768">
    <property type="term" value="F:stearoyl-CoA 9-desaturase activity"/>
    <property type="evidence" value="ECO:0007669"/>
    <property type="project" value="TreeGrafter"/>
</dbReference>
<dbReference type="GO" id="GO:0005789">
    <property type="term" value="C:endoplasmic reticulum membrane"/>
    <property type="evidence" value="ECO:0007669"/>
    <property type="project" value="TreeGrafter"/>
</dbReference>
<dbReference type="InterPro" id="IPR015876">
    <property type="entry name" value="Acyl-CoA_DS"/>
</dbReference>
<evidence type="ECO:0000256" key="4">
    <source>
        <dbReference type="ARBA" id="ARBA00022692"/>
    </source>
</evidence>
<comment type="domain">
    <text evidence="12">The histidine box domains are involved in binding the catalytic metal ions.</text>
</comment>
<evidence type="ECO:0000256" key="8">
    <source>
        <dbReference type="ARBA" id="ARBA00023004"/>
    </source>
</evidence>
<keyword evidence="4 12" id="KW-0812">Transmembrane</keyword>
<keyword evidence="10 13" id="KW-0472">Membrane</keyword>
<dbReference type="InterPro" id="IPR005804">
    <property type="entry name" value="FA_desaturase_dom"/>
</dbReference>
<comment type="similarity">
    <text evidence="2 12">Belongs to the fatty acid desaturase type 1 family.</text>
</comment>
<keyword evidence="6 13" id="KW-1133">Transmembrane helix</keyword>
<evidence type="ECO:0000256" key="7">
    <source>
        <dbReference type="ARBA" id="ARBA00023002"/>
    </source>
</evidence>
<organism evidence="15">
    <name type="scientific">Timema tahoe</name>
    <dbReference type="NCBI Taxonomy" id="61484"/>
    <lineage>
        <taxon>Eukaryota</taxon>
        <taxon>Metazoa</taxon>
        <taxon>Ecdysozoa</taxon>
        <taxon>Arthropoda</taxon>
        <taxon>Hexapoda</taxon>
        <taxon>Insecta</taxon>
        <taxon>Pterygota</taxon>
        <taxon>Neoptera</taxon>
        <taxon>Polyneoptera</taxon>
        <taxon>Phasmatodea</taxon>
        <taxon>Timematodea</taxon>
        <taxon>Timematoidea</taxon>
        <taxon>Timematidae</taxon>
        <taxon>Timema</taxon>
    </lineage>
</organism>
<dbReference type="GO" id="GO:0005506">
    <property type="term" value="F:iron ion binding"/>
    <property type="evidence" value="ECO:0007669"/>
    <property type="project" value="TreeGrafter"/>
</dbReference>
<keyword evidence="9" id="KW-0443">Lipid metabolism</keyword>
<evidence type="ECO:0000256" key="12">
    <source>
        <dbReference type="RuleBase" id="RU000581"/>
    </source>
</evidence>
<dbReference type="CDD" id="cd03505">
    <property type="entry name" value="Delta9-FADS-like"/>
    <property type="match status" value="1"/>
</dbReference>
<sequence length="473" mass="53835">MMEVEFRRSVPTFVWKEGGEQFSKTNLSTANRDLNPNLPDISSPVYCDSDILDQEPMAPDVTSCHGDNLMMNGSMSQRGETQDKSLLDPINNNHSPKSAPSACAVSPEPQFPEWKPEIIWLNTISITLLHLAAVYAVLTAAFQVLLPTYVWGFFLGGVGGFGVTAGVHRLWTHRAYKAKTPLRVILAICFSVAGQNTIFDWVRDHRVHHKFSETNADPHNSNRGFFFAHVGWLMTRKHPEVIRRGQQLDMSDVINDPVVAFHHKYFTSLKLLFCFFLPIMIPPFLWGESWYNSIMAIGVVRYVLSLNFTWLVNSAAHLWGYKPYDKRINPAENRMVALVAMGEGWHNYHHVFPWDYKAAELGDYSLNVTTFFLDLFAKIGWAYDLKCPSQELVRRVIERNGDGSHPEWGCHPKEVPEEEDQLMVVKNPSCETTMKHLNGSCNQEDCPPDSVKEVPEEVARCSGEVELRDKKHQ</sequence>
<comment type="cofactor">
    <cofactor evidence="12">
        <name>Fe(2+)</name>
        <dbReference type="ChEBI" id="CHEBI:29033"/>
    </cofactor>
</comment>